<name>A0ABV5BDU3_9BACL</name>
<dbReference type="EMBL" id="JBHILM010000031">
    <property type="protein sequence ID" value="MFB5683878.1"/>
    <property type="molecule type" value="Genomic_DNA"/>
</dbReference>
<keyword evidence="2" id="KW-1185">Reference proteome</keyword>
<dbReference type="Proteomes" id="UP001580407">
    <property type="component" value="Unassembled WGS sequence"/>
</dbReference>
<protein>
    <submittedName>
        <fullName evidence="1">Uncharacterized protein</fullName>
    </submittedName>
</protein>
<accession>A0ABV5BDU3</accession>
<proteinExistence type="predicted"/>
<comment type="caution">
    <text evidence="1">The sequence shown here is derived from an EMBL/GenBank/DDBJ whole genome shotgun (WGS) entry which is preliminary data.</text>
</comment>
<reference evidence="1 2" key="1">
    <citation type="submission" date="2024-09" db="EMBL/GenBank/DDBJ databases">
        <authorList>
            <person name="Ruan L."/>
        </authorList>
    </citation>
    <scope>NUCLEOTIDE SEQUENCE [LARGE SCALE GENOMIC DNA]</scope>
    <source>
        <strain evidence="1 2">D33</strain>
    </source>
</reference>
<evidence type="ECO:0000313" key="1">
    <source>
        <dbReference type="EMBL" id="MFB5683878.1"/>
    </source>
</evidence>
<organism evidence="1 2">
    <name type="scientific">Paenibacillus terreus</name>
    <dbReference type="NCBI Taxonomy" id="1387834"/>
    <lineage>
        <taxon>Bacteria</taxon>
        <taxon>Bacillati</taxon>
        <taxon>Bacillota</taxon>
        <taxon>Bacilli</taxon>
        <taxon>Bacillales</taxon>
        <taxon>Paenibacillaceae</taxon>
        <taxon>Paenibacillus</taxon>
    </lineage>
</organism>
<evidence type="ECO:0000313" key="2">
    <source>
        <dbReference type="Proteomes" id="UP001580407"/>
    </source>
</evidence>
<sequence length="126" mass="14580">MDTSNNWENQPADVNRLKGMAYYSIAETPTHWFIMYAFYHPRDWTDFPFFGLDEHENDLEGELSVVRKDGSEYGKLEAMVTVFHSDFFSFKPGDSSYANGQETIDGTVRFQNDDGVERPVTFQEAK</sequence>
<dbReference type="RefSeq" id="WP_375527597.1">
    <property type="nucleotide sequence ID" value="NZ_JBHILM010000031.1"/>
</dbReference>
<gene>
    <name evidence="1" type="ORF">ACE3NQ_23465</name>
</gene>